<dbReference type="Proteomes" id="UP000194221">
    <property type="component" value="Unassembled WGS sequence"/>
</dbReference>
<evidence type="ECO:0000313" key="2">
    <source>
        <dbReference type="EMBL" id="OSY89148.1"/>
    </source>
</evidence>
<gene>
    <name evidence="2" type="ORF">WH52_00375</name>
</gene>
<sequence length="126" mass="14623">MWDFIRKIFGQRKRNQSIINKYGLNTDSRFKKKPEEDGEGINSIQLEKGKRIDIIVPDFLIKANRVLVTDYKFKLGETINEGEVLCELETEDLSFEFESFCTGKIVYINSNKRVIANEKIITLEGV</sequence>
<dbReference type="AlphaFoldDB" id="A0A1Y2PHJ1"/>
<dbReference type="EMBL" id="LAPZ01000001">
    <property type="protein sequence ID" value="OSY89148.1"/>
    <property type="molecule type" value="Genomic_DNA"/>
</dbReference>
<evidence type="ECO:0000313" key="3">
    <source>
        <dbReference type="Proteomes" id="UP000194221"/>
    </source>
</evidence>
<dbReference type="Pfam" id="PF00364">
    <property type="entry name" value="Biotin_lipoyl"/>
    <property type="match status" value="1"/>
</dbReference>
<dbReference type="Gene3D" id="2.40.50.100">
    <property type="match status" value="1"/>
</dbReference>
<dbReference type="STRING" id="1635173.WH52_00375"/>
<dbReference type="SUPFAM" id="SSF51230">
    <property type="entry name" value="Single hybrid motif"/>
    <property type="match status" value="1"/>
</dbReference>
<dbReference type="InterPro" id="IPR011053">
    <property type="entry name" value="Single_hybrid_motif"/>
</dbReference>
<name>A0A1Y2PHJ1_9FLAO</name>
<accession>A0A1Y2PHJ1</accession>
<evidence type="ECO:0000259" key="1">
    <source>
        <dbReference type="Pfam" id="PF00364"/>
    </source>
</evidence>
<dbReference type="OrthoDB" id="1443654at2"/>
<feature type="domain" description="Lipoyl-binding" evidence="1">
    <location>
        <begin position="66"/>
        <end position="121"/>
    </location>
</feature>
<comment type="caution">
    <text evidence="2">The sequence shown here is derived from an EMBL/GenBank/DDBJ whole genome shotgun (WGS) entry which is preliminary data.</text>
</comment>
<keyword evidence="3" id="KW-1185">Reference proteome</keyword>
<reference evidence="2 3" key="1">
    <citation type="submission" date="2015-03" db="EMBL/GenBank/DDBJ databases">
        <title>Genome sequence of Tenacibaculum sp. S2-2, isolated from intestinal microbiota of sea cucumber, Apostichopus japonicas.</title>
        <authorList>
            <person name="Shao Z."/>
            <person name="Wang L."/>
            <person name="Li X."/>
        </authorList>
    </citation>
    <scope>NUCLEOTIDE SEQUENCE [LARGE SCALE GENOMIC DNA]</scope>
    <source>
        <strain evidence="2 3">S2-2</strain>
    </source>
</reference>
<dbReference type="RefSeq" id="WP_086028942.1">
    <property type="nucleotide sequence ID" value="NZ_LAPZ01000001.1"/>
</dbReference>
<dbReference type="CDD" id="cd06849">
    <property type="entry name" value="lipoyl_domain"/>
    <property type="match status" value="1"/>
</dbReference>
<dbReference type="InParanoid" id="A0A1Y2PHJ1"/>
<organism evidence="2 3">
    <name type="scientific">Tenacibaculum holothuriorum</name>
    <dbReference type="NCBI Taxonomy" id="1635173"/>
    <lineage>
        <taxon>Bacteria</taxon>
        <taxon>Pseudomonadati</taxon>
        <taxon>Bacteroidota</taxon>
        <taxon>Flavobacteriia</taxon>
        <taxon>Flavobacteriales</taxon>
        <taxon>Flavobacteriaceae</taxon>
        <taxon>Tenacibaculum</taxon>
    </lineage>
</organism>
<protein>
    <recommendedName>
        <fullName evidence="1">Lipoyl-binding domain-containing protein</fullName>
    </recommendedName>
</protein>
<dbReference type="InterPro" id="IPR000089">
    <property type="entry name" value="Biotin_lipoyl"/>
</dbReference>
<proteinExistence type="predicted"/>